<evidence type="ECO:0000256" key="8">
    <source>
        <dbReference type="SAM" id="MobiDB-lite"/>
    </source>
</evidence>
<name>A0ABM0M2U0_SACKO</name>
<feature type="domain" description="C2H2-type" evidence="9">
    <location>
        <begin position="461"/>
        <end position="489"/>
    </location>
</feature>
<keyword evidence="6" id="KW-0539">Nucleus</keyword>
<feature type="region of interest" description="Disordered" evidence="8">
    <location>
        <begin position="151"/>
        <end position="212"/>
    </location>
</feature>
<evidence type="ECO:0000313" key="11">
    <source>
        <dbReference type="RefSeq" id="XP_006814331.1"/>
    </source>
</evidence>
<feature type="region of interest" description="Disordered" evidence="8">
    <location>
        <begin position="60"/>
        <end position="133"/>
    </location>
</feature>
<evidence type="ECO:0000259" key="9">
    <source>
        <dbReference type="PROSITE" id="PS50157"/>
    </source>
</evidence>
<dbReference type="Proteomes" id="UP000694865">
    <property type="component" value="Unplaced"/>
</dbReference>
<evidence type="ECO:0000256" key="3">
    <source>
        <dbReference type="ARBA" id="ARBA00022737"/>
    </source>
</evidence>
<dbReference type="InterPro" id="IPR036236">
    <property type="entry name" value="Znf_C2H2_sf"/>
</dbReference>
<accession>A0ABM0M2U0</accession>
<protein>
    <submittedName>
        <fullName evidence="11">Protein krueppel-like</fullName>
    </submittedName>
</protein>
<feature type="compositionally biased region" description="Low complexity" evidence="8">
    <location>
        <begin position="151"/>
        <end position="173"/>
    </location>
</feature>
<dbReference type="PANTHER" id="PTHR10032:SF271">
    <property type="entry name" value="RH12261P-RELATED"/>
    <property type="match status" value="1"/>
</dbReference>
<keyword evidence="2" id="KW-0479">Metal-binding</keyword>
<feature type="compositionally biased region" description="Low complexity" evidence="8">
    <location>
        <begin position="183"/>
        <end position="197"/>
    </location>
</feature>
<keyword evidence="3" id="KW-0677">Repeat</keyword>
<dbReference type="PROSITE" id="PS00028">
    <property type="entry name" value="ZINC_FINGER_C2H2_1"/>
    <property type="match status" value="3"/>
</dbReference>
<organism evidence="10 11">
    <name type="scientific">Saccoglossus kowalevskii</name>
    <name type="common">Acorn worm</name>
    <dbReference type="NCBI Taxonomy" id="10224"/>
    <lineage>
        <taxon>Eukaryota</taxon>
        <taxon>Metazoa</taxon>
        <taxon>Hemichordata</taxon>
        <taxon>Enteropneusta</taxon>
        <taxon>Harrimaniidae</taxon>
        <taxon>Saccoglossus</taxon>
    </lineage>
</organism>
<feature type="region of interest" description="Disordered" evidence="8">
    <location>
        <begin position="22"/>
        <end position="41"/>
    </location>
</feature>
<evidence type="ECO:0000313" key="10">
    <source>
        <dbReference type="Proteomes" id="UP000694865"/>
    </source>
</evidence>
<dbReference type="PROSITE" id="PS50157">
    <property type="entry name" value="ZINC_FINGER_C2H2_2"/>
    <property type="match status" value="3"/>
</dbReference>
<dbReference type="Pfam" id="PF00096">
    <property type="entry name" value="zf-C2H2"/>
    <property type="match status" value="3"/>
</dbReference>
<comment type="subcellular location">
    <subcellularLocation>
        <location evidence="1">Nucleus</location>
    </subcellularLocation>
</comment>
<evidence type="ECO:0000256" key="6">
    <source>
        <dbReference type="ARBA" id="ARBA00023242"/>
    </source>
</evidence>
<feature type="compositionally biased region" description="Basic and acidic residues" evidence="8">
    <location>
        <begin position="107"/>
        <end position="129"/>
    </location>
</feature>
<dbReference type="RefSeq" id="XP_006814331.1">
    <property type="nucleotide sequence ID" value="XM_006814268.1"/>
</dbReference>
<reference evidence="11" key="1">
    <citation type="submission" date="2025-08" db="UniProtKB">
        <authorList>
            <consortium name="RefSeq"/>
        </authorList>
    </citation>
    <scope>IDENTIFICATION</scope>
    <source>
        <tissue evidence="11">Testes</tissue>
    </source>
</reference>
<evidence type="ECO:0000256" key="1">
    <source>
        <dbReference type="ARBA" id="ARBA00004123"/>
    </source>
</evidence>
<dbReference type="GeneID" id="100369957"/>
<proteinExistence type="predicted"/>
<dbReference type="InterPro" id="IPR013087">
    <property type="entry name" value="Znf_C2H2_type"/>
</dbReference>
<evidence type="ECO:0000256" key="2">
    <source>
        <dbReference type="ARBA" id="ARBA00022723"/>
    </source>
</evidence>
<feature type="domain" description="C2H2-type" evidence="9">
    <location>
        <begin position="433"/>
        <end position="460"/>
    </location>
</feature>
<keyword evidence="4 7" id="KW-0863">Zinc-finger</keyword>
<dbReference type="SUPFAM" id="SSF57667">
    <property type="entry name" value="beta-beta-alpha zinc fingers"/>
    <property type="match status" value="2"/>
</dbReference>
<evidence type="ECO:0000256" key="4">
    <source>
        <dbReference type="ARBA" id="ARBA00022771"/>
    </source>
</evidence>
<dbReference type="Gene3D" id="3.30.160.60">
    <property type="entry name" value="Classic Zinc Finger"/>
    <property type="match status" value="2"/>
</dbReference>
<evidence type="ECO:0000256" key="7">
    <source>
        <dbReference type="PROSITE-ProRule" id="PRU00042"/>
    </source>
</evidence>
<keyword evidence="5" id="KW-0862">Zinc</keyword>
<sequence>MLSRQVQISDNMPKLFLLSKDRSSLQMSTEEAIQQRDRHTTTKCNMQQLLDVAEMALNGESLPVPRRAKRVENQSKTSSESSNIPSPETESPLNMYPDNEDGSQGPRKPDKPQDEARGRCETLPEHAINDNEEEIDVISTDDPILPPLLSIPSSVSSPSSACSTLSPATSLSTENEISVCGNSPSTVTTSSETSPTSHGQMSPDKTTHRPKAKPFNVDFLISSPSQPKPLTVPSNGFQYYGSHLPVHPLSPTGTHVSPYQAFGPPMIEQMLGFRPPFTTMPVFGMHPYSTASQLQPRFDGKVPMTNAIVRATPPSNYPHFPLQPFANRMNHPPQLPQRLTVHPHSIHNGMTSPNSISPVSSSSPTSPVQKYAPLRRAPGRPRMISHAIHLNQNGVGISSSDQNSFMCEVCNKVFPLQRLLNRHMKCHSAIRKYHCAYCGKGFNDTFDLKRHVRTHTGVRPYKCEHCGKSFTQRCSLESHLSKVHNMSHSYAYKQRRTKIYVCEECGVTSDNPDTHYGHIKDNHPDSNELRKYQDRMQLQKMVMDPSSVTEPMIESAI</sequence>
<keyword evidence="10" id="KW-1185">Reference proteome</keyword>
<dbReference type="InterPro" id="IPR027756">
    <property type="entry name" value="Ovo-like"/>
</dbReference>
<dbReference type="SMART" id="SM00355">
    <property type="entry name" value="ZnF_C2H2"/>
    <property type="match status" value="4"/>
</dbReference>
<evidence type="ECO:0000256" key="5">
    <source>
        <dbReference type="ARBA" id="ARBA00022833"/>
    </source>
</evidence>
<gene>
    <name evidence="11" type="primary">LOC100369957</name>
</gene>
<feature type="compositionally biased region" description="Polar residues" evidence="8">
    <location>
        <begin position="74"/>
        <end position="92"/>
    </location>
</feature>
<dbReference type="PANTHER" id="PTHR10032">
    <property type="entry name" value="ZINC FINGER PROTEIN WITH KRAB AND SCAN DOMAINS"/>
    <property type="match status" value="1"/>
</dbReference>
<feature type="domain" description="C2H2-type" evidence="9">
    <location>
        <begin position="405"/>
        <end position="432"/>
    </location>
</feature>